<protein>
    <submittedName>
        <fullName evidence="1">Sucrose-6-phosphate hydrolase SacC (GH32 family)</fullName>
    </submittedName>
</protein>
<gene>
    <name evidence="1" type="ORF">J2T19_002789</name>
</gene>
<dbReference type="RefSeq" id="WP_307216586.1">
    <property type="nucleotide sequence ID" value="NZ_JAUSTI010000007.1"/>
</dbReference>
<dbReference type="GO" id="GO:0016787">
    <property type="term" value="F:hydrolase activity"/>
    <property type="evidence" value="ECO:0007669"/>
    <property type="project" value="UniProtKB-KW"/>
</dbReference>
<proteinExistence type="predicted"/>
<comment type="caution">
    <text evidence="1">The sequence shown here is derived from an EMBL/GenBank/DDBJ whole genome shotgun (WGS) entry which is preliminary data.</text>
</comment>
<keyword evidence="1" id="KW-0378">Hydrolase</keyword>
<accession>A0ABT9WDK4</accession>
<dbReference type="InterPro" id="IPR023296">
    <property type="entry name" value="Glyco_hydro_beta-prop_sf"/>
</dbReference>
<dbReference type="InterPro" id="IPR050727">
    <property type="entry name" value="GH43_arabinanases"/>
</dbReference>
<evidence type="ECO:0000313" key="1">
    <source>
        <dbReference type="EMBL" id="MDQ0171327.1"/>
    </source>
</evidence>
<organism evidence="1 2">
    <name type="scientific">Paenibacillus tundrae</name>
    <dbReference type="NCBI Taxonomy" id="528187"/>
    <lineage>
        <taxon>Bacteria</taxon>
        <taxon>Bacillati</taxon>
        <taxon>Bacillota</taxon>
        <taxon>Bacilli</taxon>
        <taxon>Bacillales</taxon>
        <taxon>Paenibacillaceae</taxon>
        <taxon>Paenibacillus</taxon>
    </lineage>
</organism>
<sequence length="320" mass="35950">MSSNVSLYGYVFAHFIGDQEDGEQVYFALSKDGLHWQDLNQNQPVLRSDIGEKGVRDPFLLRGVDHNLFYLIATDLSIYHRGGWEGSQPTVNGSHALLIWESTDLVNWSEPRSVEVAPREAGCVWAPEAIYDEEEGNYLVFWASSVLSEDNQPEGMHIYASRTEDFRTFTQAELYITRGKQGTIIDTSIIRADDMYYRASGDGHITIESSKRLNGDWEHISTLDSLGLGLTGSDVEGPAFFKFNNEAKWGLFVDQYSSNGGYLPILTTQIGDTSGESWQKLTPEQYSFGSLKKRHGSVLPITKGEYDTILAKWGTVNEIY</sequence>
<keyword evidence="2" id="KW-1185">Reference proteome</keyword>
<dbReference type="PANTHER" id="PTHR43301">
    <property type="entry name" value="ARABINAN ENDO-1,5-ALPHA-L-ARABINOSIDASE"/>
    <property type="match status" value="1"/>
</dbReference>
<dbReference type="PANTHER" id="PTHR43301:SF3">
    <property type="entry name" value="ARABINAN ENDO-1,5-ALPHA-L-ARABINOSIDASE A-RELATED"/>
    <property type="match status" value="1"/>
</dbReference>
<dbReference type="CDD" id="cd08983">
    <property type="entry name" value="GH43_Bt3655-like"/>
    <property type="match status" value="1"/>
</dbReference>
<dbReference type="EMBL" id="JAUSTI010000007">
    <property type="protein sequence ID" value="MDQ0171327.1"/>
    <property type="molecule type" value="Genomic_DNA"/>
</dbReference>
<dbReference type="Proteomes" id="UP001233836">
    <property type="component" value="Unassembled WGS sequence"/>
</dbReference>
<dbReference type="Gene3D" id="2.115.10.20">
    <property type="entry name" value="Glycosyl hydrolase domain, family 43"/>
    <property type="match status" value="1"/>
</dbReference>
<name>A0ABT9WDK4_9BACL</name>
<dbReference type="SUPFAM" id="SSF75005">
    <property type="entry name" value="Arabinanase/levansucrase/invertase"/>
    <property type="match status" value="2"/>
</dbReference>
<evidence type="ECO:0000313" key="2">
    <source>
        <dbReference type="Proteomes" id="UP001233836"/>
    </source>
</evidence>
<reference evidence="1 2" key="1">
    <citation type="submission" date="2023-07" db="EMBL/GenBank/DDBJ databases">
        <title>Sorghum-associated microbial communities from plants grown in Nebraska, USA.</title>
        <authorList>
            <person name="Schachtman D."/>
        </authorList>
    </citation>
    <scope>NUCLEOTIDE SEQUENCE [LARGE SCALE GENOMIC DNA]</scope>
    <source>
        <strain evidence="1 2">DS1314</strain>
    </source>
</reference>